<name>A0AAV0IS52_9ROSI</name>
<dbReference type="Pfam" id="PF14111">
    <property type="entry name" value="DUF4283"/>
    <property type="match status" value="1"/>
</dbReference>
<dbReference type="Proteomes" id="UP001154282">
    <property type="component" value="Unassembled WGS sequence"/>
</dbReference>
<feature type="compositionally biased region" description="Basic and acidic residues" evidence="1">
    <location>
        <begin position="364"/>
        <end position="375"/>
    </location>
</feature>
<organism evidence="3 4">
    <name type="scientific">Linum tenue</name>
    <dbReference type="NCBI Taxonomy" id="586396"/>
    <lineage>
        <taxon>Eukaryota</taxon>
        <taxon>Viridiplantae</taxon>
        <taxon>Streptophyta</taxon>
        <taxon>Embryophyta</taxon>
        <taxon>Tracheophyta</taxon>
        <taxon>Spermatophyta</taxon>
        <taxon>Magnoliopsida</taxon>
        <taxon>eudicotyledons</taxon>
        <taxon>Gunneridae</taxon>
        <taxon>Pentapetalae</taxon>
        <taxon>rosids</taxon>
        <taxon>fabids</taxon>
        <taxon>Malpighiales</taxon>
        <taxon>Linaceae</taxon>
        <taxon>Linum</taxon>
    </lineage>
</organism>
<feature type="compositionally biased region" description="Basic and acidic residues" evidence="1">
    <location>
        <begin position="240"/>
        <end position="251"/>
    </location>
</feature>
<dbReference type="InterPro" id="IPR040256">
    <property type="entry name" value="At4g02000-like"/>
</dbReference>
<keyword evidence="4" id="KW-1185">Reference proteome</keyword>
<evidence type="ECO:0000256" key="1">
    <source>
        <dbReference type="SAM" id="MobiDB-lite"/>
    </source>
</evidence>
<comment type="caution">
    <text evidence="3">The sequence shown here is derived from an EMBL/GenBank/DDBJ whole genome shotgun (WGS) entry which is preliminary data.</text>
</comment>
<gene>
    <name evidence="3" type="ORF">LITE_LOCUS10711</name>
</gene>
<dbReference type="PANTHER" id="PTHR31286:SF99">
    <property type="entry name" value="DUF4283 DOMAIN-CONTAINING PROTEIN"/>
    <property type="match status" value="1"/>
</dbReference>
<protein>
    <recommendedName>
        <fullName evidence="2">DUF4283 domain-containing protein</fullName>
    </recommendedName>
</protein>
<evidence type="ECO:0000313" key="4">
    <source>
        <dbReference type="Proteomes" id="UP001154282"/>
    </source>
</evidence>
<feature type="domain" description="DUF4283" evidence="2">
    <location>
        <begin position="15"/>
        <end position="96"/>
    </location>
</feature>
<dbReference type="PANTHER" id="PTHR31286">
    <property type="entry name" value="GLYCINE-RICH CELL WALL STRUCTURAL PROTEIN 1.8-LIKE"/>
    <property type="match status" value="1"/>
</dbReference>
<dbReference type="EMBL" id="CAMGYJ010000004">
    <property type="protein sequence ID" value="CAI0400331.1"/>
    <property type="molecule type" value="Genomic_DNA"/>
</dbReference>
<feature type="compositionally biased region" description="Polar residues" evidence="1">
    <location>
        <begin position="307"/>
        <end position="327"/>
    </location>
</feature>
<evidence type="ECO:0000313" key="3">
    <source>
        <dbReference type="EMBL" id="CAI0400331.1"/>
    </source>
</evidence>
<feature type="region of interest" description="Disordered" evidence="1">
    <location>
        <begin position="236"/>
        <end position="375"/>
    </location>
</feature>
<sequence>MILFTAAEKIWCRREWRSALVVKGLGRRVLYIPLARHLNYLWARNGEIQISDMNNDCFLVKFRSQKDYEGATMGGPWLLGDTYLTVHRWLKGFNPWKTVVKSTMVWAQLPELPIEFINKEAVMKIGAWLGKPVRVDRATELGARGKYARVCIEVDLTQPLIWKFKIEGATYLVQYEGLDGLCTDCGTYGKSVGTCHCIPKGLEMETKEVMEEDNDMREDPSQGRTYGEWMKVAPRRRPVGRRDGLRGKADGKYTTNRFQGLANHDKKEDSGGVEEPIVGRDDGKLEKEKMTVNTTREQAHAKGDGSHTATKKLNATNNSDPNEGQTNQEKRKSNSSSKGKAAGEHVKPKGSNGEEVPSSGKGDGGNKNDQKKGEG</sequence>
<proteinExistence type="predicted"/>
<feature type="compositionally biased region" description="Basic and acidic residues" evidence="1">
    <location>
        <begin position="277"/>
        <end position="290"/>
    </location>
</feature>
<dbReference type="AlphaFoldDB" id="A0AAV0IS52"/>
<accession>A0AAV0IS52</accession>
<dbReference type="InterPro" id="IPR025558">
    <property type="entry name" value="DUF4283"/>
</dbReference>
<evidence type="ECO:0000259" key="2">
    <source>
        <dbReference type="Pfam" id="PF14111"/>
    </source>
</evidence>
<reference evidence="3" key="1">
    <citation type="submission" date="2022-08" db="EMBL/GenBank/DDBJ databases">
        <authorList>
            <person name="Gutierrez-Valencia J."/>
        </authorList>
    </citation>
    <scope>NUCLEOTIDE SEQUENCE</scope>
</reference>